<gene>
    <name evidence="2" type="ORF">Mal15_24810</name>
</gene>
<evidence type="ECO:0000313" key="3">
    <source>
        <dbReference type="Proteomes" id="UP000321353"/>
    </source>
</evidence>
<proteinExistence type="predicted"/>
<feature type="region of interest" description="Disordered" evidence="1">
    <location>
        <begin position="178"/>
        <end position="200"/>
    </location>
</feature>
<reference evidence="2 3" key="1">
    <citation type="submission" date="2019-02" db="EMBL/GenBank/DDBJ databases">
        <title>Planctomycetal bacteria perform biofilm scaping via a novel small molecule.</title>
        <authorList>
            <person name="Jeske O."/>
            <person name="Boedeker C."/>
            <person name="Wiegand S."/>
            <person name="Breitling P."/>
            <person name="Kallscheuer N."/>
            <person name="Jogler M."/>
            <person name="Rohde M."/>
            <person name="Petersen J."/>
            <person name="Medema M.H."/>
            <person name="Surup F."/>
            <person name="Jogler C."/>
        </authorList>
    </citation>
    <scope>NUCLEOTIDE SEQUENCE [LARGE SCALE GENOMIC DNA]</scope>
    <source>
        <strain evidence="2 3">Mal15</strain>
    </source>
</reference>
<organism evidence="2 3">
    <name type="scientific">Stieleria maiorica</name>
    <dbReference type="NCBI Taxonomy" id="2795974"/>
    <lineage>
        <taxon>Bacteria</taxon>
        <taxon>Pseudomonadati</taxon>
        <taxon>Planctomycetota</taxon>
        <taxon>Planctomycetia</taxon>
        <taxon>Pirellulales</taxon>
        <taxon>Pirellulaceae</taxon>
        <taxon>Stieleria</taxon>
    </lineage>
</organism>
<accession>A0A5B9MD34</accession>
<dbReference type="InterPro" id="IPR041289">
    <property type="entry name" value="Bact_RF_family3"/>
</dbReference>
<keyword evidence="3" id="KW-1185">Reference proteome</keyword>
<dbReference type="AlphaFoldDB" id="A0A5B9MD34"/>
<dbReference type="KEGG" id="smam:Mal15_24810"/>
<sequence>MSTTINDISPSRLTPEDLKTLAETSENPCVSILMPTHRSGPETRQNAIRFKNLLGEAKQKLEDAGHDCSILEPLESLSTNFDFWQHQKEGLAIFLTSDQRRVFLVDRTVPASVSVADEFFVLPLLRSGEDAERPLVLSLTWDSANLYRFDGESLESMPTEMLPAKFHDLVLPRDPEENLQNTSHRSHGNAGATSTAMFHGHGEGEDKIEADRRQYLSIVGDQVAGAVYDSGSPLALVATTEVAGHFEAATDVRVDAKIEGSSSQWSDEELRERVCQTLSIDHKAVEQDTAERFAAAIAQGSGSDDVSEITAAAANRRVDSVMVCVDNLEAAELNSIVVDTLRHGGSAFRCAAEKMPGNATVAAIFRY</sequence>
<dbReference type="Pfam" id="PF18845">
    <property type="entry name" value="baeRF_family3"/>
    <property type="match status" value="1"/>
</dbReference>
<protein>
    <submittedName>
        <fullName evidence="2">Uncharacterized protein</fullName>
    </submittedName>
</protein>
<name>A0A5B9MD34_9BACT</name>
<dbReference type="EMBL" id="CP036264">
    <property type="protein sequence ID" value="QEF98429.1"/>
    <property type="molecule type" value="Genomic_DNA"/>
</dbReference>
<evidence type="ECO:0000313" key="2">
    <source>
        <dbReference type="EMBL" id="QEF98429.1"/>
    </source>
</evidence>
<dbReference type="Proteomes" id="UP000321353">
    <property type="component" value="Chromosome"/>
</dbReference>
<dbReference type="RefSeq" id="WP_147867956.1">
    <property type="nucleotide sequence ID" value="NZ_CP036264.1"/>
</dbReference>
<evidence type="ECO:0000256" key="1">
    <source>
        <dbReference type="SAM" id="MobiDB-lite"/>
    </source>
</evidence>